<evidence type="ECO:0000313" key="4">
    <source>
        <dbReference type="Proteomes" id="UP000625711"/>
    </source>
</evidence>
<accession>A0A834IUP2</accession>
<evidence type="ECO:0000256" key="1">
    <source>
        <dbReference type="ARBA" id="ARBA00023157"/>
    </source>
</evidence>
<comment type="caution">
    <text evidence="3">The sequence shown here is derived from an EMBL/GenBank/DDBJ whole genome shotgun (WGS) entry which is preliminary data.</text>
</comment>
<dbReference type="SUPFAM" id="SSF56436">
    <property type="entry name" value="C-type lectin-like"/>
    <property type="match status" value="1"/>
</dbReference>
<reference evidence="3" key="1">
    <citation type="submission" date="2020-08" db="EMBL/GenBank/DDBJ databases">
        <title>Genome sequencing and assembly of the red palm weevil Rhynchophorus ferrugineus.</title>
        <authorList>
            <person name="Dias G.B."/>
            <person name="Bergman C.M."/>
            <person name="Manee M."/>
        </authorList>
    </citation>
    <scope>NUCLEOTIDE SEQUENCE</scope>
    <source>
        <strain evidence="3">AA-2017</strain>
        <tissue evidence="3">Whole larva</tissue>
    </source>
</reference>
<dbReference type="Gene3D" id="3.10.100.10">
    <property type="entry name" value="Mannose-Binding Protein A, subunit A"/>
    <property type="match status" value="1"/>
</dbReference>
<dbReference type="InterPro" id="IPR016186">
    <property type="entry name" value="C-type_lectin-like/link_sf"/>
</dbReference>
<dbReference type="EMBL" id="JAACXV010000081">
    <property type="protein sequence ID" value="KAF7284213.1"/>
    <property type="molecule type" value="Genomic_DNA"/>
</dbReference>
<proteinExistence type="predicted"/>
<dbReference type="Proteomes" id="UP000625711">
    <property type="component" value="Unassembled WGS sequence"/>
</dbReference>
<dbReference type="CDD" id="cd00037">
    <property type="entry name" value="CLECT"/>
    <property type="match status" value="1"/>
</dbReference>
<sequence>MFKITVAWNDSVKLVVSKESTTFLDAYLRCHQYGYDAFEILSEEDERQVEYALNSHSTITSGWQNGYWIFALNLGKSSNYYWLESGKPLIYSIFSPGQPDNADPHNCLLISKTTNGSFEWHDVRCDQKLRFICKYLKNK</sequence>
<gene>
    <name evidence="3" type="ORF">GWI33_022462</name>
</gene>
<organism evidence="3 4">
    <name type="scientific">Rhynchophorus ferrugineus</name>
    <name type="common">Red palm weevil</name>
    <name type="synonym">Curculio ferrugineus</name>
    <dbReference type="NCBI Taxonomy" id="354439"/>
    <lineage>
        <taxon>Eukaryota</taxon>
        <taxon>Metazoa</taxon>
        <taxon>Ecdysozoa</taxon>
        <taxon>Arthropoda</taxon>
        <taxon>Hexapoda</taxon>
        <taxon>Insecta</taxon>
        <taxon>Pterygota</taxon>
        <taxon>Neoptera</taxon>
        <taxon>Endopterygota</taxon>
        <taxon>Coleoptera</taxon>
        <taxon>Polyphaga</taxon>
        <taxon>Cucujiformia</taxon>
        <taxon>Curculionidae</taxon>
        <taxon>Dryophthorinae</taxon>
        <taxon>Rhynchophorus</taxon>
    </lineage>
</organism>
<dbReference type="OrthoDB" id="7962197at2759"/>
<dbReference type="Pfam" id="PF00059">
    <property type="entry name" value="Lectin_C"/>
    <property type="match status" value="1"/>
</dbReference>
<dbReference type="AlphaFoldDB" id="A0A834IUP2"/>
<feature type="domain" description="C-type lectin" evidence="2">
    <location>
        <begin position="16"/>
        <end position="134"/>
    </location>
</feature>
<evidence type="ECO:0000259" key="2">
    <source>
        <dbReference type="PROSITE" id="PS50041"/>
    </source>
</evidence>
<keyword evidence="1" id="KW-1015">Disulfide bond</keyword>
<dbReference type="InterPro" id="IPR018378">
    <property type="entry name" value="C-type_lectin_CS"/>
</dbReference>
<dbReference type="SMART" id="SM00034">
    <property type="entry name" value="CLECT"/>
    <property type="match status" value="1"/>
</dbReference>
<name>A0A834IUP2_RHYFE</name>
<dbReference type="PROSITE" id="PS00615">
    <property type="entry name" value="C_TYPE_LECTIN_1"/>
    <property type="match status" value="1"/>
</dbReference>
<dbReference type="PROSITE" id="PS50041">
    <property type="entry name" value="C_TYPE_LECTIN_2"/>
    <property type="match status" value="1"/>
</dbReference>
<dbReference type="InterPro" id="IPR001304">
    <property type="entry name" value="C-type_lectin-like"/>
</dbReference>
<keyword evidence="4" id="KW-1185">Reference proteome</keyword>
<evidence type="ECO:0000313" key="3">
    <source>
        <dbReference type="EMBL" id="KAF7284213.1"/>
    </source>
</evidence>
<dbReference type="InterPro" id="IPR016187">
    <property type="entry name" value="CTDL_fold"/>
</dbReference>
<protein>
    <recommendedName>
        <fullName evidence="2">C-type lectin domain-containing protein</fullName>
    </recommendedName>
</protein>